<comment type="caution">
    <text evidence="7">The sequence shown here is derived from an EMBL/GenBank/DDBJ whole genome shotgun (WGS) entry which is preliminary data.</text>
</comment>
<feature type="transmembrane region" description="Helical" evidence="6">
    <location>
        <begin position="70"/>
        <end position="91"/>
    </location>
</feature>
<evidence type="ECO:0008006" key="9">
    <source>
        <dbReference type="Google" id="ProtNLM"/>
    </source>
</evidence>
<evidence type="ECO:0000256" key="4">
    <source>
        <dbReference type="ARBA" id="ARBA00022989"/>
    </source>
</evidence>
<comment type="similarity">
    <text evidence="2 6">Belongs to the BI1 family.</text>
</comment>
<keyword evidence="8" id="KW-1185">Reference proteome</keyword>
<evidence type="ECO:0000256" key="6">
    <source>
        <dbReference type="RuleBase" id="RU004379"/>
    </source>
</evidence>
<dbReference type="AlphaFoldDB" id="A0A328VEI7"/>
<feature type="transmembrane region" description="Helical" evidence="6">
    <location>
        <begin position="218"/>
        <end position="242"/>
    </location>
</feature>
<feature type="transmembrane region" description="Helical" evidence="6">
    <location>
        <begin position="187"/>
        <end position="206"/>
    </location>
</feature>
<dbReference type="GO" id="GO:0016020">
    <property type="term" value="C:membrane"/>
    <property type="evidence" value="ECO:0007669"/>
    <property type="project" value="UniProtKB-SubCell"/>
</dbReference>
<protein>
    <recommendedName>
        <fullName evidence="9">BAX inhibitor protein</fullName>
    </recommendedName>
</protein>
<evidence type="ECO:0000313" key="7">
    <source>
        <dbReference type="EMBL" id="RAQ95319.1"/>
    </source>
</evidence>
<proteinExistence type="inferred from homology"/>
<gene>
    <name evidence="7" type="ORF">A4R35_07210</name>
</gene>
<dbReference type="InterPro" id="IPR006214">
    <property type="entry name" value="Bax_inhibitor_1-related"/>
</dbReference>
<accession>A0A328VEI7</accession>
<feature type="transmembrane region" description="Helical" evidence="6">
    <location>
        <begin position="159"/>
        <end position="181"/>
    </location>
</feature>
<keyword evidence="3 6" id="KW-0812">Transmembrane</keyword>
<dbReference type="EMBL" id="MCIF01000002">
    <property type="protein sequence ID" value="RAQ95319.1"/>
    <property type="molecule type" value="Genomic_DNA"/>
</dbReference>
<keyword evidence="4 6" id="KW-1133">Transmembrane helix</keyword>
<evidence type="ECO:0000256" key="1">
    <source>
        <dbReference type="ARBA" id="ARBA00004141"/>
    </source>
</evidence>
<dbReference type="OrthoDB" id="9793828at2"/>
<evidence type="ECO:0000256" key="2">
    <source>
        <dbReference type="ARBA" id="ARBA00010350"/>
    </source>
</evidence>
<dbReference type="PANTHER" id="PTHR23291">
    <property type="entry name" value="BAX INHIBITOR-RELATED"/>
    <property type="match status" value="1"/>
</dbReference>
<reference evidence="7 8" key="1">
    <citation type="submission" date="2016-08" db="EMBL/GenBank/DDBJ databases">
        <title>Analysis of Carbohydrate Active Enzymes in Thermogemmatispora T81 Reveals Carbohydrate Degradation Ability.</title>
        <authorList>
            <person name="Tomazini A."/>
            <person name="Lal S."/>
            <person name="Stott M."/>
            <person name="Henrissat B."/>
            <person name="Polikarpov I."/>
            <person name="Sparling R."/>
            <person name="Levin D.B."/>
        </authorList>
    </citation>
    <scope>NUCLEOTIDE SEQUENCE [LARGE SCALE GENOMIC DNA]</scope>
    <source>
        <strain evidence="7 8">T81</strain>
    </source>
</reference>
<evidence type="ECO:0000313" key="8">
    <source>
        <dbReference type="Proteomes" id="UP000248706"/>
    </source>
</evidence>
<evidence type="ECO:0000256" key="5">
    <source>
        <dbReference type="ARBA" id="ARBA00023136"/>
    </source>
</evidence>
<dbReference type="PANTHER" id="PTHR23291:SF50">
    <property type="entry name" value="PROTEIN LIFEGUARD 4"/>
    <property type="match status" value="1"/>
</dbReference>
<keyword evidence="5 6" id="KW-0472">Membrane</keyword>
<sequence>MYNPRYNSPFGMGGERNNWLGSYPYQTIPYVNERAGSLVSKVMLLLAISFLVACIGTFVGISFFAQVAGLGAYLLVALGGLVVLFILQLAINVHGLNLFLLYLFTFLEGMSLAPLVMALTGAGMGNILGEAFLITALSSLGLAAYAWTTRRDFSGLGKYLFFGLILLLVAGIIGLFLPGLFGTGLGGLLISIVGIAIFGGYVLYYVQRAKYLADTLPNAIMLTVAIFVTVMNLFLYILRFLMILQGGSRSNR</sequence>
<feature type="transmembrane region" description="Helical" evidence="6">
    <location>
        <begin position="98"/>
        <end position="121"/>
    </location>
</feature>
<dbReference type="Pfam" id="PF01027">
    <property type="entry name" value="Bax1-I"/>
    <property type="match status" value="1"/>
</dbReference>
<comment type="subcellular location">
    <subcellularLocation>
        <location evidence="1">Membrane</location>
        <topology evidence="1">Multi-pass membrane protein</topology>
    </subcellularLocation>
</comment>
<organism evidence="7 8">
    <name type="scientific">Thermogemmatispora tikiterensis</name>
    <dbReference type="NCBI Taxonomy" id="1825093"/>
    <lineage>
        <taxon>Bacteria</taxon>
        <taxon>Bacillati</taxon>
        <taxon>Chloroflexota</taxon>
        <taxon>Ktedonobacteria</taxon>
        <taxon>Thermogemmatisporales</taxon>
        <taxon>Thermogemmatisporaceae</taxon>
        <taxon>Thermogemmatispora</taxon>
    </lineage>
</organism>
<dbReference type="RefSeq" id="WP_112427951.1">
    <property type="nucleotide sequence ID" value="NZ_MCIF01000002.1"/>
</dbReference>
<evidence type="ECO:0000256" key="3">
    <source>
        <dbReference type="ARBA" id="ARBA00022692"/>
    </source>
</evidence>
<dbReference type="Proteomes" id="UP000248706">
    <property type="component" value="Unassembled WGS sequence"/>
</dbReference>
<feature type="transmembrane region" description="Helical" evidence="6">
    <location>
        <begin position="127"/>
        <end position="147"/>
    </location>
</feature>
<feature type="transmembrane region" description="Helical" evidence="6">
    <location>
        <begin position="42"/>
        <end position="64"/>
    </location>
</feature>
<name>A0A328VEI7_9CHLR</name>